<dbReference type="PROSITE" id="PS00893">
    <property type="entry name" value="NUDIX_BOX"/>
    <property type="match status" value="1"/>
</dbReference>
<dbReference type="InterPro" id="IPR000086">
    <property type="entry name" value="NUDIX_hydrolase_dom"/>
</dbReference>
<name>A0A3M2M3C5_9ACTN</name>
<dbReference type="InterPro" id="IPR020084">
    <property type="entry name" value="NUDIX_hydrolase_CS"/>
</dbReference>
<reference evidence="5 6" key="1">
    <citation type="submission" date="2018-10" db="EMBL/GenBank/DDBJ databases">
        <title>Isolation, diversity and antifungal activity of actinobacteria from wheat.</title>
        <authorList>
            <person name="Han C."/>
        </authorList>
    </citation>
    <scope>NUCLEOTIDE SEQUENCE [LARGE SCALE GENOMIC DNA]</scope>
    <source>
        <strain evidence="5 6">NEAU-YY642</strain>
    </source>
</reference>
<evidence type="ECO:0000256" key="2">
    <source>
        <dbReference type="ARBA" id="ARBA00022801"/>
    </source>
</evidence>
<gene>
    <name evidence="5" type="ORF">EBN88_06880</name>
</gene>
<feature type="domain" description="Nudix hydrolase" evidence="4">
    <location>
        <begin position="3"/>
        <end position="144"/>
    </location>
</feature>
<dbReference type="PANTHER" id="PTHR43046:SF12">
    <property type="entry name" value="GDP-MANNOSE MANNOSYL HYDROLASE"/>
    <property type="match status" value="1"/>
</dbReference>
<keyword evidence="3" id="KW-0460">Magnesium</keyword>
<dbReference type="InterPro" id="IPR015797">
    <property type="entry name" value="NUDIX_hydrolase-like_dom_sf"/>
</dbReference>
<dbReference type="GO" id="GO:0016787">
    <property type="term" value="F:hydrolase activity"/>
    <property type="evidence" value="ECO:0007669"/>
    <property type="project" value="UniProtKB-KW"/>
</dbReference>
<keyword evidence="6" id="KW-1185">Reference proteome</keyword>
<dbReference type="EMBL" id="RFFJ01000022">
    <property type="protein sequence ID" value="RMI43610.1"/>
    <property type="molecule type" value="Genomic_DNA"/>
</dbReference>
<sequence length="170" mass="18984">MGRRRRSARVLLVDGRDRLLLFRSEGENGAPTLWMTPGGGVRRLESLPRAAARELWEETGLRVAPAALGERVAWTGGHADLGWLNGEFEDSFFFLRVAEHAVDPSRWEAHEVRTISEHRWWSAAELAATDESVVPLGLVPLLTDLVAGRRPATPVRLPWHHQPGPPGPRR</sequence>
<evidence type="ECO:0000256" key="1">
    <source>
        <dbReference type="ARBA" id="ARBA00001946"/>
    </source>
</evidence>
<comment type="cofactor">
    <cofactor evidence="1">
        <name>Mg(2+)</name>
        <dbReference type="ChEBI" id="CHEBI:18420"/>
    </cofactor>
</comment>
<dbReference type="Gene3D" id="3.90.79.10">
    <property type="entry name" value="Nucleoside Triphosphate Pyrophosphohydrolase"/>
    <property type="match status" value="1"/>
</dbReference>
<dbReference type="PROSITE" id="PS51462">
    <property type="entry name" value="NUDIX"/>
    <property type="match status" value="1"/>
</dbReference>
<proteinExistence type="predicted"/>
<protein>
    <submittedName>
        <fullName evidence="5">NUDIX domain-containing protein</fullName>
    </submittedName>
</protein>
<evidence type="ECO:0000313" key="5">
    <source>
        <dbReference type="EMBL" id="RMI43610.1"/>
    </source>
</evidence>
<dbReference type="Pfam" id="PF00293">
    <property type="entry name" value="NUDIX"/>
    <property type="match status" value="1"/>
</dbReference>
<organism evidence="5 6">
    <name type="scientific">Streptomyces triticirhizae</name>
    <dbReference type="NCBI Taxonomy" id="2483353"/>
    <lineage>
        <taxon>Bacteria</taxon>
        <taxon>Bacillati</taxon>
        <taxon>Actinomycetota</taxon>
        <taxon>Actinomycetes</taxon>
        <taxon>Kitasatosporales</taxon>
        <taxon>Streptomycetaceae</taxon>
        <taxon>Streptomyces</taxon>
    </lineage>
</organism>
<dbReference type="CDD" id="cd04685">
    <property type="entry name" value="NUDIX_Hydrolase"/>
    <property type="match status" value="1"/>
</dbReference>
<dbReference type="PANTHER" id="PTHR43046">
    <property type="entry name" value="GDP-MANNOSE MANNOSYL HYDROLASE"/>
    <property type="match status" value="1"/>
</dbReference>
<comment type="caution">
    <text evidence="5">The sequence shown here is derived from an EMBL/GenBank/DDBJ whole genome shotgun (WGS) entry which is preliminary data.</text>
</comment>
<evidence type="ECO:0000259" key="4">
    <source>
        <dbReference type="PROSITE" id="PS51462"/>
    </source>
</evidence>
<evidence type="ECO:0000256" key="3">
    <source>
        <dbReference type="ARBA" id="ARBA00022842"/>
    </source>
</evidence>
<dbReference type="Proteomes" id="UP000278673">
    <property type="component" value="Unassembled WGS sequence"/>
</dbReference>
<dbReference type="AlphaFoldDB" id="A0A3M2M3C5"/>
<dbReference type="SUPFAM" id="SSF55811">
    <property type="entry name" value="Nudix"/>
    <property type="match status" value="1"/>
</dbReference>
<dbReference type="RefSeq" id="WP_122182914.1">
    <property type="nucleotide sequence ID" value="NZ_RFFJ01000022.1"/>
</dbReference>
<keyword evidence="2" id="KW-0378">Hydrolase</keyword>
<evidence type="ECO:0000313" key="6">
    <source>
        <dbReference type="Proteomes" id="UP000278673"/>
    </source>
</evidence>
<accession>A0A3M2M3C5</accession>